<organism evidence="1 2">
    <name type="scientific">Dispira parvispora</name>
    <dbReference type="NCBI Taxonomy" id="1520584"/>
    <lineage>
        <taxon>Eukaryota</taxon>
        <taxon>Fungi</taxon>
        <taxon>Fungi incertae sedis</taxon>
        <taxon>Zoopagomycota</taxon>
        <taxon>Kickxellomycotina</taxon>
        <taxon>Dimargaritomycetes</taxon>
        <taxon>Dimargaritales</taxon>
        <taxon>Dimargaritaceae</taxon>
        <taxon>Dispira</taxon>
    </lineage>
</organism>
<evidence type="ECO:0000313" key="1">
    <source>
        <dbReference type="EMBL" id="KAJ1963778.1"/>
    </source>
</evidence>
<accession>A0A9W8E1Z9</accession>
<gene>
    <name evidence="1" type="ORF">IWQ62_003113</name>
</gene>
<evidence type="ECO:0000313" key="2">
    <source>
        <dbReference type="Proteomes" id="UP001150925"/>
    </source>
</evidence>
<sequence>MDDMIYATNDPYGPHLTSEYDPKTSFGFFQKARHNGLERDDYDVEELKEATSRIYP</sequence>
<dbReference type="AlphaFoldDB" id="A0A9W8E1Z9"/>
<dbReference type="EMBL" id="JANBPY010000779">
    <property type="protein sequence ID" value="KAJ1963778.1"/>
    <property type="molecule type" value="Genomic_DNA"/>
</dbReference>
<dbReference type="Proteomes" id="UP001150925">
    <property type="component" value="Unassembled WGS sequence"/>
</dbReference>
<protein>
    <submittedName>
        <fullName evidence="1">Uncharacterized protein</fullName>
    </submittedName>
</protein>
<feature type="non-terminal residue" evidence="1">
    <location>
        <position position="56"/>
    </location>
</feature>
<reference evidence="1" key="1">
    <citation type="submission" date="2022-07" db="EMBL/GenBank/DDBJ databases">
        <title>Phylogenomic reconstructions and comparative analyses of Kickxellomycotina fungi.</title>
        <authorList>
            <person name="Reynolds N.K."/>
            <person name="Stajich J.E."/>
            <person name="Barry K."/>
            <person name="Grigoriev I.V."/>
            <person name="Crous P."/>
            <person name="Smith M.E."/>
        </authorList>
    </citation>
    <scope>NUCLEOTIDE SEQUENCE</scope>
    <source>
        <strain evidence="1">RSA 1196</strain>
    </source>
</reference>
<comment type="caution">
    <text evidence="1">The sequence shown here is derived from an EMBL/GenBank/DDBJ whole genome shotgun (WGS) entry which is preliminary data.</text>
</comment>
<proteinExistence type="predicted"/>
<keyword evidence="2" id="KW-1185">Reference proteome</keyword>
<name>A0A9W8E1Z9_9FUNG</name>